<dbReference type="InterPro" id="IPR000073">
    <property type="entry name" value="AB_hydrolase_1"/>
</dbReference>
<name>A0AAE0U8Q0_9PEZI</name>
<evidence type="ECO:0000313" key="3">
    <source>
        <dbReference type="Proteomes" id="UP001285441"/>
    </source>
</evidence>
<dbReference type="AlphaFoldDB" id="A0AAE0U8Q0"/>
<reference evidence="2" key="2">
    <citation type="submission" date="2023-06" db="EMBL/GenBank/DDBJ databases">
        <authorList>
            <consortium name="Lawrence Berkeley National Laboratory"/>
            <person name="Haridas S."/>
            <person name="Hensen N."/>
            <person name="Bonometti L."/>
            <person name="Westerberg I."/>
            <person name="Brannstrom I.O."/>
            <person name="Guillou S."/>
            <person name="Cros-Aarteil S."/>
            <person name="Calhoun S."/>
            <person name="Kuo A."/>
            <person name="Mondo S."/>
            <person name="Pangilinan J."/>
            <person name="Riley R."/>
            <person name="LaButti K."/>
            <person name="Andreopoulos B."/>
            <person name="Lipzen A."/>
            <person name="Chen C."/>
            <person name="Yanf M."/>
            <person name="Daum C."/>
            <person name="Ng V."/>
            <person name="Clum A."/>
            <person name="Steindorff A."/>
            <person name="Ohm R."/>
            <person name="Martin F."/>
            <person name="Silar P."/>
            <person name="Natvig D."/>
            <person name="Lalanne C."/>
            <person name="Gautier V."/>
            <person name="Ament-velasquez S.L."/>
            <person name="Kruys A."/>
            <person name="Hutchinson M.I."/>
            <person name="Powell A.J."/>
            <person name="Barry K."/>
            <person name="Miller A.N."/>
            <person name="Grigoriev I.V."/>
            <person name="Debuchy R."/>
            <person name="Gladieux P."/>
            <person name="Thoren M.H."/>
            <person name="Johannesson H."/>
        </authorList>
    </citation>
    <scope>NUCLEOTIDE SEQUENCE</scope>
    <source>
        <strain evidence="2">CBS 232.78</strain>
    </source>
</reference>
<feature type="non-terminal residue" evidence="2">
    <location>
        <position position="1"/>
    </location>
</feature>
<evidence type="ECO:0000313" key="2">
    <source>
        <dbReference type="EMBL" id="KAK3395138.1"/>
    </source>
</evidence>
<reference evidence="2" key="1">
    <citation type="journal article" date="2023" name="Mol. Phylogenet. Evol.">
        <title>Genome-scale phylogeny and comparative genomics of the fungal order Sordariales.</title>
        <authorList>
            <person name="Hensen N."/>
            <person name="Bonometti L."/>
            <person name="Westerberg I."/>
            <person name="Brannstrom I.O."/>
            <person name="Guillou S."/>
            <person name="Cros-Aarteil S."/>
            <person name="Calhoun S."/>
            <person name="Haridas S."/>
            <person name="Kuo A."/>
            <person name="Mondo S."/>
            <person name="Pangilinan J."/>
            <person name="Riley R."/>
            <person name="LaButti K."/>
            <person name="Andreopoulos B."/>
            <person name="Lipzen A."/>
            <person name="Chen C."/>
            <person name="Yan M."/>
            <person name="Daum C."/>
            <person name="Ng V."/>
            <person name="Clum A."/>
            <person name="Steindorff A."/>
            <person name="Ohm R.A."/>
            <person name="Martin F."/>
            <person name="Silar P."/>
            <person name="Natvig D.O."/>
            <person name="Lalanne C."/>
            <person name="Gautier V."/>
            <person name="Ament-Velasquez S.L."/>
            <person name="Kruys A."/>
            <person name="Hutchinson M.I."/>
            <person name="Powell A.J."/>
            <person name="Barry K."/>
            <person name="Miller A.N."/>
            <person name="Grigoriev I.V."/>
            <person name="Debuchy R."/>
            <person name="Gladieux P."/>
            <person name="Hiltunen Thoren M."/>
            <person name="Johannesson H."/>
        </authorList>
    </citation>
    <scope>NUCLEOTIDE SEQUENCE</scope>
    <source>
        <strain evidence="2">CBS 232.78</strain>
    </source>
</reference>
<dbReference type="EMBL" id="JAULSW010000001">
    <property type="protein sequence ID" value="KAK3395138.1"/>
    <property type="molecule type" value="Genomic_DNA"/>
</dbReference>
<dbReference type="Proteomes" id="UP001285441">
    <property type="component" value="Unassembled WGS sequence"/>
</dbReference>
<gene>
    <name evidence="2" type="ORF">B0H63DRAFT_533673</name>
</gene>
<dbReference type="SUPFAM" id="SSF53474">
    <property type="entry name" value="alpha/beta-Hydrolases"/>
    <property type="match status" value="1"/>
</dbReference>
<evidence type="ECO:0000259" key="1">
    <source>
        <dbReference type="Pfam" id="PF12697"/>
    </source>
</evidence>
<dbReference type="Gene3D" id="3.40.50.1820">
    <property type="entry name" value="alpha/beta hydrolase"/>
    <property type="match status" value="1"/>
</dbReference>
<accession>A0AAE0U8Q0</accession>
<comment type="caution">
    <text evidence="2">The sequence shown here is derived from an EMBL/GenBank/DDBJ whole genome shotgun (WGS) entry which is preliminary data.</text>
</comment>
<dbReference type="Pfam" id="PF12697">
    <property type="entry name" value="Abhydrolase_6"/>
    <property type="match status" value="1"/>
</dbReference>
<organism evidence="2 3">
    <name type="scientific">Podospora didyma</name>
    <dbReference type="NCBI Taxonomy" id="330526"/>
    <lineage>
        <taxon>Eukaryota</taxon>
        <taxon>Fungi</taxon>
        <taxon>Dikarya</taxon>
        <taxon>Ascomycota</taxon>
        <taxon>Pezizomycotina</taxon>
        <taxon>Sordariomycetes</taxon>
        <taxon>Sordariomycetidae</taxon>
        <taxon>Sordariales</taxon>
        <taxon>Podosporaceae</taxon>
        <taxon>Podospora</taxon>
    </lineage>
</organism>
<proteinExistence type="predicted"/>
<feature type="domain" description="AB hydrolase-1" evidence="1">
    <location>
        <begin position="37"/>
        <end position="216"/>
    </location>
</feature>
<sequence>IRATYCVPRKPNRKNALQIVVNGITYEKNIWAGYGFGSQYNWYFQANARGYAALALDRPGHGANPARPDPLRVIQPQLNVEIFRVIIRAAYGHSYGSSLGLMLAEQDPTAVDAYVLTGVSSAQNPAPVRDGTWLPAALFDPIRFQGVPLGYIVLVNQTQRTLAMYASGFDPAIAAYDFATQDTISNGEAGALVTKPATKYTRSLLVVTGDKDIFYCSPPMTAAQCEAILVKTRVDGDRIYWFEINKDLLNTILNGDL</sequence>
<keyword evidence="3" id="KW-1185">Reference proteome</keyword>
<dbReference type="InterPro" id="IPR029058">
    <property type="entry name" value="AB_hydrolase_fold"/>
</dbReference>
<protein>
    <recommendedName>
        <fullName evidence="1">AB hydrolase-1 domain-containing protein</fullName>
    </recommendedName>
</protein>